<dbReference type="Proteomes" id="UP001629113">
    <property type="component" value="Unassembled WGS sequence"/>
</dbReference>
<feature type="region of interest" description="Disordered" evidence="1">
    <location>
        <begin position="1"/>
        <end position="59"/>
    </location>
</feature>
<organism evidence="2 3">
    <name type="scientific">Phlyctema vagabunda</name>
    <dbReference type="NCBI Taxonomy" id="108571"/>
    <lineage>
        <taxon>Eukaryota</taxon>
        <taxon>Fungi</taxon>
        <taxon>Dikarya</taxon>
        <taxon>Ascomycota</taxon>
        <taxon>Pezizomycotina</taxon>
        <taxon>Leotiomycetes</taxon>
        <taxon>Helotiales</taxon>
        <taxon>Dermateaceae</taxon>
        <taxon>Phlyctema</taxon>
    </lineage>
</organism>
<proteinExistence type="predicted"/>
<protein>
    <recommendedName>
        <fullName evidence="4">LITAF domain-containing protein</fullName>
    </recommendedName>
</protein>
<evidence type="ECO:0008006" key="4">
    <source>
        <dbReference type="Google" id="ProtNLM"/>
    </source>
</evidence>
<dbReference type="EMBL" id="JBFCZG010000003">
    <property type="protein sequence ID" value="KAL3424193.1"/>
    <property type="molecule type" value="Genomic_DNA"/>
</dbReference>
<evidence type="ECO:0000313" key="3">
    <source>
        <dbReference type="Proteomes" id="UP001629113"/>
    </source>
</evidence>
<evidence type="ECO:0000256" key="1">
    <source>
        <dbReference type="SAM" id="MobiDB-lite"/>
    </source>
</evidence>
<gene>
    <name evidence="2" type="ORF">PVAG01_03474</name>
</gene>
<accession>A0ABR4PLT5</accession>
<reference evidence="2 3" key="1">
    <citation type="submission" date="2024-06" db="EMBL/GenBank/DDBJ databases">
        <title>Complete genome of Phlyctema vagabunda strain 19-DSS-EL-015.</title>
        <authorList>
            <person name="Fiorenzani C."/>
        </authorList>
    </citation>
    <scope>NUCLEOTIDE SEQUENCE [LARGE SCALE GENOMIC DNA]</scope>
    <source>
        <strain evidence="2 3">19-DSS-EL-015</strain>
    </source>
</reference>
<feature type="compositionally biased region" description="Polar residues" evidence="1">
    <location>
        <begin position="39"/>
        <end position="59"/>
    </location>
</feature>
<comment type="caution">
    <text evidence="2">The sequence shown here is derived from an EMBL/GenBank/DDBJ whole genome shotgun (WGS) entry which is preliminary data.</text>
</comment>
<name>A0ABR4PLT5_9HELO</name>
<sequence length="194" mass="20779">MSLPPRALSAQVEEDETSGTATHPPPPPRPPHTDPISPQTTSPTILRQDDTVSPQLTGVGSEISSVDALRSTQDLLSPSAQYQQYQQPDGNIHAHAPASETVEKQVAKPAYPGIEVVSPPYSERDAPASAYAPKVVEGYAPAPPQVQNGLNGRNYYAVAMPLRALQQGPGPVDCPICNVREVTRVEYMTGNYTQ</sequence>
<evidence type="ECO:0000313" key="2">
    <source>
        <dbReference type="EMBL" id="KAL3424193.1"/>
    </source>
</evidence>
<keyword evidence="3" id="KW-1185">Reference proteome</keyword>
<feature type="region of interest" description="Disordered" evidence="1">
    <location>
        <begin position="80"/>
        <end position="101"/>
    </location>
</feature>